<gene>
    <name evidence="1" type="ORF">NDU88_003479</name>
</gene>
<sequence length="80" mass="8474">MCWPDFLELLSRGSSEPAPTLLFGSSGALWDRAALELQCSWRNIAQAPPLRGEAGGAEPAQAKAGLAPEGLRFFQEAAGM</sequence>
<proteinExistence type="predicted"/>
<comment type="caution">
    <text evidence="1">The sequence shown here is derived from an EMBL/GenBank/DDBJ whole genome shotgun (WGS) entry which is preliminary data.</text>
</comment>
<evidence type="ECO:0000313" key="2">
    <source>
        <dbReference type="Proteomes" id="UP001066276"/>
    </source>
</evidence>
<keyword evidence="2" id="KW-1185">Reference proteome</keyword>
<protein>
    <submittedName>
        <fullName evidence="1">Uncharacterized protein</fullName>
    </submittedName>
</protein>
<evidence type="ECO:0000313" key="1">
    <source>
        <dbReference type="EMBL" id="KAJ1090346.1"/>
    </source>
</evidence>
<organism evidence="1 2">
    <name type="scientific">Pleurodeles waltl</name>
    <name type="common">Iberian ribbed newt</name>
    <dbReference type="NCBI Taxonomy" id="8319"/>
    <lineage>
        <taxon>Eukaryota</taxon>
        <taxon>Metazoa</taxon>
        <taxon>Chordata</taxon>
        <taxon>Craniata</taxon>
        <taxon>Vertebrata</taxon>
        <taxon>Euteleostomi</taxon>
        <taxon>Amphibia</taxon>
        <taxon>Batrachia</taxon>
        <taxon>Caudata</taxon>
        <taxon>Salamandroidea</taxon>
        <taxon>Salamandridae</taxon>
        <taxon>Pleurodelinae</taxon>
        <taxon>Pleurodeles</taxon>
    </lineage>
</organism>
<name>A0AAV7LFF9_PLEWA</name>
<dbReference type="AlphaFoldDB" id="A0AAV7LFF9"/>
<dbReference type="EMBL" id="JANPWB010000015">
    <property type="protein sequence ID" value="KAJ1090346.1"/>
    <property type="molecule type" value="Genomic_DNA"/>
</dbReference>
<reference evidence="1" key="1">
    <citation type="journal article" date="2022" name="bioRxiv">
        <title>Sequencing and chromosome-scale assembly of the giantPleurodeles waltlgenome.</title>
        <authorList>
            <person name="Brown T."/>
            <person name="Elewa A."/>
            <person name="Iarovenko S."/>
            <person name="Subramanian E."/>
            <person name="Araus A.J."/>
            <person name="Petzold A."/>
            <person name="Susuki M."/>
            <person name="Suzuki K.-i.T."/>
            <person name="Hayashi T."/>
            <person name="Toyoda A."/>
            <person name="Oliveira C."/>
            <person name="Osipova E."/>
            <person name="Leigh N.D."/>
            <person name="Simon A."/>
            <person name="Yun M.H."/>
        </authorList>
    </citation>
    <scope>NUCLEOTIDE SEQUENCE</scope>
    <source>
        <strain evidence="1">20211129_DDA</strain>
        <tissue evidence="1">Liver</tissue>
    </source>
</reference>
<dbReference type="Proteomes" id="UP001066276">
    <property type="component" value="Chromosome 11"/>
</dbReference>
<accession>A0AAV7LFF9</accession>